<dbReference type="InterPro" id="IPR004364">
    <property type="entry name" value="Aa-tRNA-synt_II"/>
</dbReference>
<keyword evidence="9" id="KW-0067">ATP-binding</keyword>
<dbReference type="Pfam" id="PF00458">
    <property type="entry name" value="WHEP-TRS"/>
    <property type="match status" value="1"/>
</dbReference>
<gene>
    <name evidence="18" type="ORF">DYB32_003952</name>
</gene>
<keyword evidence="8" id="KW-0547">Nucleotide-binding</keyword>
<dbReference type="GO" id="GO:0003723">
    <property type="term" value="F:RNA binding"/>
    <property type="evidence" value="ECO:0007669"/>
    <property type="project" value="TreeGrafter"/>
</dbReference>
<feature type="non-terminal residue" evidence="18">
    <location>
        <position position="1"/>
    </location>
</feature>
<evidence type="ECO:0000256" key="2">
    <source>
        <dbReference type="ARBA" id="ARBA00004496"/>
    </source>
</evidence>
<evidence type="ECO:0000256" key="9">
    <source>
        <dbReference type="ARBA" id="ARBA00022840"/>
    </source>
</evidence>
<dbReference type="SMART" id="SM00991">
    <property type="entry name" value="WHEP-TRS"/>
    <property type="match status" value="1"/>
</dbReference>
<sequence>LEAAIVSKGNEIRELKAAKADVTAQVAELKKLKTDYKIVAGHEYGASAAAPAAAPKEKQLTKKELRILEKQKAATLTRSRQSADVPKALIKYADDIPRESVIDLYVTVKLPANPITGTTQHNAELSVAKIFTISKALPVLPLQVEDAARSDTLVFAEGSDYVEVGLDTLLDLRTPANQAIMRIQSGVGQLFREFLYSKGFVEIHTPKLLGGASEGGANCFSFGYFGESAVLAQSPQLHKQMACACAGLEKVFEIGPVFRAENSLTARHLCEFTGLDLEMAIKEHYSEHPFEPLKYLNPTLVLKFDEAVAMLQEAGIDQDLLEDLSTPNEKALGALVKEKYGTDFYFLDKFPLAVRPFYTMPDPKDERWSNSYDFMIRGQEILSGAQRVHDPALLVKRMESLGVAEKDLQTYVDAFKFGALPHAGGGVGLERVVMLFLGLGNIRKASMFPRDPVRATSTHLFCQVSFVAVCRNACVREATGPAAHVLSPTSSCNGSIDDDIVDVGDGVELAPVHDDVRDDIICDIFNLPKSTIFYQDFSCALVSTIVYHGRMYPAGDQVCFYSNLFGKETKVLIPYDSIADVSKTSSMFSHGLRIQTTAQKEYSFSSFWGNNRDHCAAIIVALRQKSLGKSSSPFLSIAPQRAPPPPTQGALPVSLASPPSGPISSPSDRPVQASEANVSTAATSAPPALLLTPDEQQHPFTDVAHDTFSVSSDEFVKLFLSDTAIYGIDEANRRRGATDIVCSPWTSDQDGRGRRICCSPTKPSPIFSALADCHFHAARRCPDRAQELSCRCGGWISSFCLSHCRAQKQCRYHVNDTTMHMDTTTKLADIPYGDCFKVDDRFVLTALTPSSCELVIQLRVVFVKSTMWRSLIESRAKTECKQKSVEWIRLAKAAMSPEGLPPWPPGAATNDEPARKLSVATTGVIALEPLKPTRQRLGGGRRLASIGSCCACMARVD</sequence>
<feature type="domain" description="Aminoacyl-transfer RNA synthetases class-II family profile" evidence="16">
    <location>
        <begin position="181"/>
        <end position="449"/>
    </location>
</feature>
<keyword evidence="19" id="KW-1185">Reference proteome</keyword>
<dbReference type="InterPro" id="IPR011993">
    <property type="entry name" value="PH-like_dom_sf"/>
</dbReference>
<keyword evidence="10" id="KW-0648">Protein biosynthesis</keyword>
<organism evidence="18 19">
    <name type="scientific">Aphanomyces invadans</name>
    <dbReference type="NCBI Taxonomy" id="157072"/>
    <lineage>
        <taxon>Eukaryota</taxon>
        <taxon>Sar</taxon>
        <taxon>Stramenopiles</taxon>
        <taxon>Oomycota</taxon>
        <taxon>Saprolegniomycetes</taxon>
        <taxon>Saprolegniales</taxon>
        <taxon>Verrucalvaceae</taxon>
        <taxon>Aphanomyces</taxon>
    </lineage>
</organism>
<dbReference type="InterPro" id="IPR004523">
    <property type="entry name" value="Asp-tRNA_synthase_2"/>
</dbReference>
<evidence type="ECO:0000256" key="5">
    <source>
        <dbReference type="ARBA" id="ARBA00022490"/>
    </source>
</evidence>
<dbReference type="PROSITE" id="PS50862">
    <property type="entry name" value="AA_TRNA_LIGASE_II"/>
    <property type="match status" value="1"/>
</dbReference>
<evidence type="ECO:0000256" key="12">
    <source>
        <dbReference type="ARBA" id="ARBA00023136"/>
    </source>
</evidence>
<dbReference type="GO" id="GO:0006422">
    <property type="term" value="P:aspartyl-tRNA aminoacylation"/>
    <property type="evidence" value="ECO:0007669"/>
    <property type="project" value="InterPro"/>
</dbReference>
<feature type="region of interest" description="Disordered" evidence="15">
    <location>
        <begin position="633"/>
        <end position="683"/>
    </location>
</feature>
<proteinExistence type="inferred from homology"/>
<evidence type="ECO:0000256" key="11">
    <source>
        <dbReference type="ARBA" id="ARBA00022989"/>
    </source>
</evidence>
<dbReference type="SUPFAM" id="SSF55681">
    <property type="entry name" value="Class II aaRS and biotin synthetases"/>
    <property type="match status" value="1"/>
</dbReference>
<dbReference type="AlphaFoldDB" id="A0A418AZ05"/>
<evidence type="ECO:0000256" key="8">
    <source>
        <dbReference type="ARBA" id="ARBA00022741"/>
    </source>
</evidence>
<evidence type="ECO:0000256" key="7">
    <source>
        <dbReference type="ARBA" id="ARBA00022692"/>
    </source>
</evidence>
<accession>A0A418AZ05</accession>
<dbReference type="Pfam" id="PF16016">
    <property type="entry name" value="VASt"/>
    <property type="match status" value="1"/>
</dbReference>
<dbReference type="EC" id="6.1.1.12" evidence="4"/>
<dbReference type="EMBL" id="QUSY01000267">
    <property type="protein sequence ID" value="RHY30873.1"/>
    <property type="molecule type" value="Genomic_DNA"/>
</dbReference>
<dbReference type="PANTHER" id="PTHR43450:SF1">
    <property type="entry name" value="ASPARTATE--TRNA LIGASE, CYTOPLASMIC"/>
    <property type="match status" value="1"/>
</dbReference>
<name>A0A418AZ05_9STRA</name>
<keyword evidence="7" id="KW-0812">Transmembrane</keyword>
<evidence type="ECO:0000256" key="3">
    <source>
        <dbReference type="ARBA" id="ARBA00005312"/>
    </source>
</evidence>
<dbReference type="Pfam" id="PF02893">
    <property type="entry name" value="GRAM"/>
    <property type="match status" value="1"/>
</dbReference>
<evidence type="ECO:0000256" key="10">
    <source>
        <dbReference type="ARBA" id="ARBA00022917"/>
    </source>
</evidence>
<evidence type="ECO:0000259" key="16">
    <source>
        <dbReference type="PROSITE" id="PS50862"/>
    </source>
</evidence>
<dbReference type="GO" id="GO:0016020">
    <property type="term" value="C:membrane"/>
    <property type="evidence" value="ECO:0007669"/>
    <property type="project" value="UniProtKB-SubCell"/>
</dbReference>
<dbReference type="Gene3D" id="1.10.287.10">
    <property type="entry name" value="S15/NS1, RNA-binding"/>
    <property type="match status" value="1"/>
</dbReference>
<evidence type="ECO:0000313" key="19">
    <source>
        <dbReference type="Proteomes" id="UP000285060"/>
    </source>
</evidence>
<dbReference type="VEuPathDB" id="FungiDB:H310_03630"/>
<dbReference type="GO" id="GO:0017101">
    <property type="term" value="C:aminoacyl-tRNA synthetase multienzyme complex"/>
    <property type="evidence" value="ECO:0007669"/>
    <property type="project" value="TreeGrafter"/>
</dbReference>
<keyword evidence="12" id="KW-0472">Membrane</keyword>
<protein>
    <recommendedName>
        <fullName evidence="4">aspartate--tRNA ligase</fullName>
        <ecNumber evidence="4">6.1.1.12</ecNumber>
    </recommendedName>
</protein>
<dbReference type="InterPro" id="IPR000738">
    <property type="entry name" value="WHEP-TRS_dom"/>
</dbReference>
<dbReference type="VEuPathDB" id="FungiDB:H310_03631"/>
<dbReference type="InterPro" id="IPR004182">
    <property type="entry name" value="GRAM"/>
</dbReference>
<comment type="similarity">
    <text evidence="3">Belongs to the class-II aminoacyl-tRNA synthetase family. Type 2 subfamily.</text>
</comment>
<dbReference type="SMART" id="SM00568">
    <property type="entry name" value="GRAM"/>
    <property type="match status" value="1"/>
</dbReference>
<reference evidence="18 19" key="1">
    <citation type="submission" date="2018-08" db="EMBL/GenBank/DDBJ databases">
        <title>Aphanomyces genome sequencing and annotation.</title>
        <authorList>
            <person name="Minardi D."/>
            <person name="Oidtmann B."/>
            <person name="Van Der Giezen M."/>
            <person name="Studholme D.J."/>
        </authorList>
    </citation>
    <scope>NUCLEOTIDE SEQUENCE [LARGE SCALE GENOMIC DNA]</scope>
    <source>
        <strain evidence="18 19">NJM0002</strain>
    </source>
</reference>
<dbReference type="InterPro" id="IPR006195">
    <property type="entry name" value="aa-tRNA-synth_II"/>
</dbReference>
<keyword evidence="11" id="KW-1133">Transmembrane helix</keyword>
<keyword evidence="5" id="KW-0963">Cytoplasm</keyword>
<dbReference type="PANTHER" id="PTHR43450">
    <property type="entry name" value="ASPARTYL-TRNA SYNTHETASE"/>
    <property type="match status" value="1"/>
</dbReference>
<comment type="subcellular location">
    <subcellularLocation>
        <location evidence="2">Cytoplasm</location>
    </subcellularLocation>
    <subcellularLocation>
        <location evidence="1">Membrane</location>
        <topology evidence="1">Single-pass membrane protein</topology>
    </subcellularLocation>
</comment>
<dbReference type="Gene3D" id="3.30.930.10">
    <property type="entry name" value="Bira Bifunctional Protein, Domain 2"/>
    <property type="match status" value="2"/>
</dbReference>
<evidence type="ECO:0000259" key="17">
    <source>
        <dbReference type="PROSITE" id="PS51778"/>
    </source>
</evidence>
<evidence type="ECO:0000256" key="4">
    <source>
        <dbReference type="ARBA" id="ARBA00012841"/>
    </source>
</evidence>
<dbReference type="Gene3D" id="2.40.50.140">
    <property type="entry name" value="Nucleic acid-binding proteins"/>
    <property type="match status" value="1"/>
</dbReference>
<dbReference type="GO" id="GO:0005829">
    <property type="term" value="C:cytosol"/>
    <property type="evidence" value="ECO:0007669"/>
    <property type="project" value="TreeGrafter"/>
</dbReference>
<dbReference type="InterPro" id="IPR012340">
    <property type="entry name" value="NA-bd_OB-fold"/>
</dbReference>
<dbReference type="Pfam" id="PF00152">
    <property type="entry name" value="tRNA-synt_2"/>
    <property type="match status" value="1"/>
</dbReference>
<dbReference type="GO" id="GO:0005524">
    <property type="term" value="F:ATP binding"/>
    <property type="evidence" value="ECO:0007669"/>
    <property type="project" value="UniProtKB-KW"/>
</dbReference>
<dbReference type="InterPro" id="IPR045864">
    <property type="entry name" value="aa-tRNA-synth_II/BPL/LPL"/>
</dbReference>
<keyword evidence="6" id="KW-0436">Ligase</keyword>
<keyword evidence="13" id="KW-0030">Aminoacyl-tRNA synthetase</keyword>
<dbReference type="Proteomes" id="UP000285060">
    <property type="component" value="Unassembled WGS sequence"/>
</dbReference>
<dbReference type="InterPro" id="IPR002312">
    <property type="entry name" value="Asp/Asn-tRNA-synth_IIb"/>
</dbReference>
<evidence type="ECO:0000256" key="14">
    <source>
        <dbReference type="ARBA" id="ARBA00047904"/>
    </source>
</evidence>
<dbReference type="Gene3D" id="2.30.29.30">
    <property type="entry name" value="Pleckstrin-homology domain (PH domain)/Phosphotyrosine-binding domain (PTB)"/>
    <property type="match status" value="1"/>
</dbReference>
<evidence type="ECO:0000256" key="13">
    <source>
        <dbReference type="ARBA" id="ARBA00023146"/>
    </source>
</evidence>
<dbReference type="InterPro" id="IPR031968">
    <property type="entry name" value="VASt"/>
</dbReference>
<comment type="catalytic activity">
    <reaction evidence="14">
        <text>tRNA(Asp) + L-aspartate + ATP = L-aspartyl-tRNA(Asp) + AMP + diphosphate</text>
        <dbReference type="Rhea" id="RHEA:19649"/>
        <dbReference type="Rhea" id="RHEA-COMP:9660"/>
        <dbReference type="Rhea" id="RHEA-COMP:9678"/>
        <dbReference type="ChEBI" id="CHEBI:29991"/>
        <dbReference type="ChEBI" id="CHEBI:30616"/>
        <dbReference type="ChEBI" id="CHEBI:33019"/>
        <dbReference type="ChEBI" id="CHEBI:78442"/>
        <dbReference type="ChEBI" id="CHEBI:78516"/>
        <dbReference type="ChEBI" id="CHEBI:456215"/>
        <dbReference type="EC" id="6.1.1.12"/>
    </reaction>
</comment>
<dbReference type="PROSITE" id="PS51778">
    <property type="entry name" value="VAST"/>
    <property type="match status" value="1"/>
</dbReference>
<feature type="domain" description="VASt" evidence="17">
    <location>
        <begin position="699"/>
        <end position="899"/>
    </location>
</feature>
<evidence type="ECO:0000313" key="18">
    <source>
        <dbReference type="EMBL" id="RHY30873.1"/>
    </source>
</evidence>
<evidence type="ECO:0000256" key="1">
    <source>
        <dbReference type="ARBA" id="ARBA00004167"/>
    </source>
</evidence>
<dbReference type="PRINTS" id="PR01042">
    <property type="entry name" value="TRNASYNTHASP"/>
</dbReference>
<dbReference type="GO" id="GO:0004815">
    <property type="term" value="F:aspartate-tRNA ligase activity"/>
    <property type="evidence" value="ECO:0007669"/>
    <property type="project" value="UniProtKB-EC"/>
</dbReference>
<comment type="caution">
    <text evidence="18">The sequence shown here is derived from an EMBL/GenBank/DDBJ whole genome shotgun (WGS) entry which is preliminary data.</text>
</comment>
<dbReference type="CDD" id="cd00776">
    <property type="entry name" value="AsxRS_core"/>
    <property type="match status" value="1"/>
</dbReference>
<evidence type="ECO:0000256" key="15">
    <source>
        <dbReference type="SAM" id="MobiDB-lite"/>
    </source>
</evidence>
<evidence type="ECO:0000256" key="6">
    <source>
        <dbReference type="ARBA" id="ARBA00022598"/>
    </source>
</evidence>